<feature type="transmembrane region" description="Helical" evidence="2">
    <location>
        <begin position="44"/>
        <end position="65"/>
    </location>
</feature>
<evidence type="ECO:0000313" key="3">
    <source>
        <dbReference type="EMBL" id="UVC15068.1"/>
    </source>
</evidence>
<evidence type="ECO:0000256" key="1">
    <source>
        <dbReference type="SAM" id="MobiDB-lite"/>
    </source>
</evidence>
<dbReference type="RefSeq" id="WP_258119649.1">
    <property type="nucleotide sequence ID" value="NZ_CP062229.1"/>
</dbReference>
<protein>
    <submittedName>
        <fullName evidence="3">Uncharacterized protein</fullName>
    </submittedName>
</protein>
<keyword evidence="4" id="KW-1185">Reference proteome</keyword>
<keyword evidence="2" id="KW-0472">Membrane</keyword>
<keyword evidence="2" id="KW-1133">Transmembrane helix</keyword>
<feature type="region of interest" description="Disordered" evidence="1">
    <location>
        <begin position="1"/>
        <end position="32"/>
    </location>
</feature>
<reference evidence="3" key="1">
    <citation type="submission" date="2020-09" db="EMBL/GenBank/DDBJ databases">
        <title>Rhizobia associated with sainfoin plants.</title>
        <authorList>
            <person name="Asharfi S."/>
            <person name="Kuzmanovic N."/>
            <person name="Bunk B."/>
            <person name="Sproeer C."/>
            <person name="Becker M."/>
            <person name="Thuenen T."/>
        </authorList>
    </citation>
    <scope>NUCLEOTIDE SEQUENCE</scope>
    <source>
        <strain evidence="3">OM4</strain>
    </source>
</reference>
<gene>
    <name evidence="3" type="ORF">IHQ72_31520</name>
</gene>
<evidence type="ECO:0000256" key="2">
    <source>
        <dbReference type="SAM" id="Phobius"/>
    </source>
</evidence>
<sequence length="74" mass="8088">MTTPSTPTPSTPQSDGPSHGSDPDHEMEEYAGGTVQSRHGYIPIWLLVVYAVLFVWGLYYAYLYWGGVGPGRIG</sequence>
<dbReference type="EMBL" id="CP062229">
    <property type="protein sequence ID" value="UVC15068.1"/>
    <property type="molecule type" value="Genomic_DNA"/>
</dbReference>
<keyword evidence="2" id="KW-0812">Transmembrane</keyword>
<proteinExistence type="predicted"/>
<organism evidence="3 4">
    <name type="scientific">Mesorhizobium onobrychidis</name>
    <dbReference type="NCBI Taxonomy" id="2775404"/>
    <lineage>
        <taxon>Bacteria</taxon>
        <taxon>Pseudomonadati</taxon>
        <taxon>Pseudomonadota</taxon>
        <taxon>Alphaproteobacteria</taxon>
        <taxon>Hyphomicrobiales</taxon>
        <taxon>Phyllobacteriaceae</taxon>
        <taxon>Mesorhizobium</taxon>
    </lineage>
</organism>
<evidence type="ECO:0000313" key="4">
    <source>
        <dbReference type="Proteomes" id="UP001058098"/>
    </source>
</evidence>
<dbReference type="Proteomes" id="UP001058098">
    <property type="component" value="Chromosome"/>
</dbReference>
<name>A0ABY5QVE5_9HYPH</name>
<feature type="compositionally biased region" description="Pro residues" evidence="1">
    <location>
        <begin position="1"/>
        <end position="10"/>
    </location>
</feature>
<accession>A0ABY5QVE5</accession>